<dbReference type="AlphaFoldDB" id="A0A845QD17"/>
<evidence type="ECO:0000259" key="4">
    <source>
        <dbReference type="Pfam" id="PF05175"/>
    </source>
</evidence>
<dbReference type="SUPFAM" id="SSF53335">
    <property type="entry name" value="S-adenosyl-L-methionine-dependent methyltransferases"/>
    <property type="match status" value="1"/>
</dbReference>
<dbReference type="PANTHER" id="PTHR47739">
    <property type="entry name" value="TRNA1(VAL) (ADENINE(37)-N6)-METHYLTRANSFERASE"/>
    <property type="match status" value="1"/>
</dbReference>
<dbReference type="Proteomes" id="UP000470384">
    <property type="component" value="Unassembled WGS sequence"/>
</dbReference>
<dbReference type="EMBL" id="WXYQ01000007">
    <property type="protein sequence ID" value="NBG96208.1"/>
    <property type="molecule type" value="Genomic_DNA"/>
</dbReference>
<feature type="compositionally biased region" description="Low complexity" evidence="3">
    <location>
        <begin position="1"/>
        <end position="15"/>
    </location>
</feature>
<keyword evidence="6" id="KW-1185">Reference proteome</keyword>
<dbReference type="GO" id="GO:0032259">
    <property type="term" value="P:methylation"/>
    <property type="evidence" value="ECO:0007669"/>
    <property type="project" value="UniProtKB-KW"/>
</dbReference>
<accession>A0A845QD17</accession>
<dbReference type="PANTHER" id="PTHR47739:SF1">
    <property type="entry name" value="TRNA1(VAL) (ADENINE(37)-N6)-METHYLTRANSFERASE"/>
    <property type="match status" value="1"/>
</dbReference>
<dbReference type="RefSeq" id="WP_160588275.1">
    <property type="nucleotide sequence ID" value="NZ_BMHN01000001.1"/>
</dbReference>
<proteinExistence type="predicted"/>
<gene>
    <name evidence="5" type="ORF">GTQ45_10740</name>
</gene>
<sequence length="271" mass="28384">MSGTAPTEAPTDAPTVQEIETSDDDFLSGKVKCLQPRQGFRAGVDTVMLAAACPAKEGELVLEPGCGPGVAAMCLARRTGARVLGVEIEAGALELARRNAERNELAHMVSLIEADVTLKASLLAEHGLAPETCDHAIANPPFLTEGEATPPPGDARARAFAGPQELLDAWVKFATRMVRPGGTLSFIHRADRVGDLLAALEGRAGGAQVFPLWPAPRSTGKPASRVIVQATKGSRAPLKLLPGLVLHGADARFTGDAWDILRKGRPLEIGG</sequence>
<dbReference type="GeneID" id="300655357"/>
<evidence type="ECO:0000313" key="6">
    <source>
        <dbReference type="Proteomes" id="UP000470384"/>
    </source>
</evidence>
<dbReference type="OrthoDB" id="5489421at2"/>
<comment type="caution">
    <text evidence="5">The sequence shown here is derived from an EMBL/GenBank/DDBJ whole genome shotgun (WGS) entry which is preliminary data.</text>
</comment>
<reference evidence="5 6" key="1">
    <citation type="journal article" date="2016" name="Int. J. Syst. Evol. Microbiol.">
        <title>Pyruvatibacter mobilis gen. nov., sp. nov., a marine bacterium from the culture broth of Picochlorum sp. 122.</title>
        <authorList>
            <person name="Wang G."/>
            <person name="Tang M."/>
            <person name="Wu H."/>
            <person name="Dai S."/>
            <person name="Li T."/>
            <person name="Chen C."/>
            <person name="He H."/>
            <person name="Fan J."/>
            <person name="Xiang W."/>
            <person name="Li X."/>
        </authorList>
    </citation>
    <scope>NUCLEOTIDE SEQUENCE [LARGE SCALE GENOMIC DNA]</scope>
    <source>
        <strain evidence="5 6">GYP-11</strain>
    </source>
</reference>
<feature type="region of interest" description="Disordered" evidence="3">
    <location>
        <begin position="1"/>
        <end position="21"/>
    </location>
</feature>
<dbReference type="Pfam" id="PF05175">
    <property type="entry name" value="MTS"/>
    <property type="match status" value="1"/>
</dbReference>
<name>A0A845QD17_9HYPH</name>
<protein>
    <submittedName>
        <fullName evidence="5">Methyltransferase</fullName>
    </submittedName>
</protein>
<evidence type="ECO:0000256" key="2">
    <source>
        <dbReference type="ARBA" id="ARBA00022691"/>
    </source>
</evidence>
<evidence type="ECO:0000256" key="1">
    <source>
        <dbReference type="ARBA" id="ARBA00022603"/>
    </source>
</evidence>
<evidence type="ECO:0000256" key="3">
    <source>
        <dbReference type="SAM" id="MobiDB-lite"/>
    </source>
</evidence>
<dbReference type="InterPro" id="IPR007848">
    <property type="entry name" value="Small_mtfrase_dom"/>
</dbReference>
<dbReference type="Gene3D" id="3.40.50.150">
    <property type="entry name" value="Vaccinia Virus protein VP39"/>
    <property type="match status" value="1"/>
</dbReference>
<organism evidence="5 6">
    <name type="scientific">Pyruvatibacter mobilis</name>
    <dbReference type="NCBI Taxonomy" id="1712261"/>
    <lineage>
        <taxon>Bacteria</taxon>
        <taxon>Pseudomonadati</taxon>
        <taxon>Pseudomonadota</taxon>
        <taxon>Alphaproteobacteria</taxon>
        <taxon>Hyphomicrobiales</taxon>
        <taxon>Parvibaculaceae</taxon>
        <taxon>Pyruvatibacter</taxon>
    </lineage>
</organism>
<keyword evidence="2" id="KW-0949">S-adenosyl-L-methionine</keyword>
<dbReference type="CDD" id="cd02440">
    <property type="entry name" value="AdoMet_MTases"/>
    <property type="match status" value="1"/>
</dbReference>
<dbReference type="InterPro" id="IPR029063">
    <property type="entry name" value="SAM-dependent_MTases_sf"/>
</dbReference>
<evidence type="ECO:0000313" key="5">
    <source>
        <dbReference type="EMBL" id="NBG96208.1"/>
    </source>
</evidence>
<dbReference type="InterPro" id="IPR050210">
    <property type="entry name" value="tRNA_Adenine-N(6)_MTase"/>
</dbReference>
<keyword evidence="1 5" id="KW-0489">Methyltransferase</keyword>
<dbReference type="GO" id="GO:0008168">
    <property type="term" value="F:methyltransferase activity"/>
    <property type="evidence" value="ECO:0007669"/>
    <property type="project" value="UniProtKB-KW"/>
</dbReference>
<keyword evidence="5" id="KW-0808">Transferase</keyword>
<feature type="domain" description="Methyltransferase small" evidence="4">
    <location>
        <begin position="46"/>
        <end position="147"/>
    </location>
</feature>